<evidence type="ECO:0000256" key="1">
    <source>
        <dbReference type="ARBA" id="ARBA00022468"/>
    </source>
</evidence>
<dbReference type="PANTHER" id="PTHR23138:SF94">
    <property type="entry name" value="RAN BINDING PROTEIN 1"/>
    <property type="match status" value="1"/>
</dbReference>
<dbReference type="FunFam" id="2.30.29.30:FF:000824">
    <property type="entry name" value="Ran-specific GTPase-activating protein"/>
    <property type="match status" value="1"/>
</dbReference>
<comment type="similarity">
    <text evidence="5">Belongs to the RANBP1 family.</text>
</comment>
<comment type="function">
    <text evidence="4">Plays a role in RAN-dependent nucleocytoplasmic transport. Alleviates the TNPO1-dependent inhibition of RAN GTPase activity and mediates the dissociation of RAN from proteins involved in transport into the nucleus. Induces a conformation change in the complex formed by XPO1 and RAN that triggers the release of the nuclear export signal of cargo proteins. Promotes the disassembly of the complex formed by RAN and importin beta. Promotes dissociation of RAN from a complex with KPNA2 and CSE1L. Required for normal mitotic spindle assembly and normal progress through mitosis via its effect on RAN. Does not increase the RAN GTPase activity by itself, but increases GTP hydrolysis mediated by RANGAP1. Inhibits RCC1-dependent exchange of RAN-bound GDP by GTP.</text>
</comment>
<evidence type="ECO:0000313" key="10">
    <source>
        <dbReference type="EMBL" id="KAL1140577.1"/>
    </source>
</evidence>
<evidence type="ECO:0000256" key="2">
    <source>
        <dbReference type="ARBA" id="ARBA00022553"/>
    </source>
</evidence>
<comment type="caution">
    <text evidence="10">The sequence shown here is derived from an EMBL/GenBank/DDBJ whole genome shotgun (WGS) entry which is preliminary data.</text>
</comment>
<dbReference type="PROSITE" id="PS50196">
    <property type="entry name" value="RANBD1"/>
    <property type="match status" value="1"/>
</dbReference>
<accession>A0ABD0Z7N5</accession>
<sequence>MEEEEEVLIKLRAKLFRLDAVEKDWKERGTGEVKLLHHEKKHTVRVVMRRDKTLKLCANHYVTPIMEMKPNCGSDRAWVWKTLADFADGDIHAEVLAIKFINSESKYNTF</sequence>
<evidence type="ECO:0000259" key="9">
    <source>
        <dbReference type="PROSITE" id="PS50196"/>
    </source>
</evidence>
<dbReference type="GO" id="GO:0005096">
    <property type="term" value="F:GTPase activator activity"/>
    <property type="evidence" value="ECO:0007669"/>
    <property type="project" value="UniProtKB-KW"/>
</dbReference>
<evidence type="ECO:0000256" key="7">
    <source>
        <dbReference type="ARBA" id="ARBA00067380"/>
    </source>
</evidence>
<evidence type="ECO:0000313" key="11">
    <source>
        <dbReference type="Proteomes" id="UP001558652"/>
    </source>
</evidence>
<keyword evidence="1" id="KW-0343">GTPase activation</keyword>
<organism evidence="10 11">
    <name type="scientific">Ranatra chinensis</name>
    <dbReference type="NCBI Taxonomy" id="642074"/>
    <lineage>
        <taxon>Eukaryota</taxon>
        <taxon>Metazoa</taxon>
        <taxon>Ecdysozoa</taxon>
        <taxon>Arthropoda</taxon>
        <taxon>Hexapoda</taxon>
        <taxon>Insecta</taxon>
        <taxon>Pterygota</taxon>
        <taxon>Neoptera</taxon>
        <taxon>Paraneoptera</taxon>
        <taxon>Hemiptera</taxon>
        <taxon>Heteroptera</taxon>
        <taxon>Panheteroptera</taxon>
        <taxon>Nepomorpha</taxon>
        <taxon>Nepidae</taxon>
        <taxon>Ranatrinae</taxon>
        <taxon>Ranatra</taxon>
    </lineage>
</organism>
<evidence type="ECO:0000256" key="6">
    <source>
        <dbReference type="ARBA" id="ARBA00066150"/>
    </source>
</evidence>
<comment type="subunit">
    <text evidence="6">Interacts with RAN (via C-terminus of GTP-bound form) but not with GDP-bound RAN. Identified in a complex composed of RAN, RANGAP1 and RANBP1. Identified in a complex that contains TNPO1, RAN and RANBP1. Identified in a complex that contains CSE1L, KPNA2, RAN and RANBP1. Identified in a complex with nucleotide-free RAN and RCC1.</text>
</comment>
<dbReference type="InterPro" id="IPR011993">
    <property type="entry name" value="PH-like_dom_sf"/>
</dbReference>
<dbReference type="Gene3D" id="2.30.29.30">
    <property type="entry name" value="Pleckstrin-homology domain (PH domain)/Phosphotyrosine-binding domain (PTB)"/>
    <property type="match status" value="1"/>
</dbReference>
<dbReference type="AlphaFoldDB" id="A0ABD0Z7N5"/>
<dbReference type="InterPro" id="IPR000156">
    <property type="entry name" value="Ran_bind_dom"/>
</dbReference>
<protein>
    <recommendedName>
        <fullName evidence="7">Ran-specific GTPase-activating protein</fullName>
    </recommendedName>
    <alternativeName>
        <fullName evidence="8">Ran-binding protein 1</fullName>
    </alternativeName>
</protein>
<dbReference type="SUPFAM" id="SSF50729">
    <property type="entry name" value="PH domain-like"/>
    <property type="match status" value="1"/>
</dbReference>
<evidence type="ECO:0000256" key="8">
    <source>
        <dbReference type="ARBA" id="ARBA00081162"/>
    </source>
</evidence>
<dbReference type="PANTHER" id="PTHR23138">
    <property type="entry name" value="RAN BINDING PROTEIN"/>
    <property type="match status" value="1"/>
</dbReference>
<dbReference type="InterPro" id="IPR045255">
    <property type="entry name" value="RanBP1-like"/>
</dbReference>
<evidence type="ECO:0000256" key="5">
    <source>
        <dbReference type="ARBA" id="ARBA00061276"/>
    </source>
</evidence>
<keyword evidence="2" id="KW-0597">Phosphoprotein</keyword>
<evidence type="ECO:0000256" key="3">
    <source>
        <dbReference type="ARBA" id="ARBA00022990"/>
    </source>
</evidence>
<feature type="domain" description="RanBD1" evidence="9">
    <location>
        <begin position="1"/>
        <end position="104"/>
    </location>
</feature>
<dbReference type="SMART" id="SM00160">
    <property type="entry name" value="RanBD"/>
    <property type="match status" value="1"/>
</dbReference>
<dbReference type="EMBL" id="JBFDAA010000001">
    <property type="protein sequence ID" value="KAL1140577.1"/>
    <property type="molecule type" value="Genomic_DNA"/>
</dbReference>
<dbReference type="Pfam" id="PF00638">
    <property type="entry name" value="Ran_BP1"/>
    <property type="match status" value="1"/>
</dbReference>
<evidence type="ECO:0000256" key="4">
    <source>
        <dbReference type="ARBA" id="ARBA00056716"/>
    </source>
</evidence>
<name>A0ABD0Z7N5_9HEMI</name>
<dbReference type="Proteomes" id="UP001558652">
    <property type="component" value="Unassembled WGS sequence"/>
</dbReference>
<dbReference type="GO" id="GO:0005737">
    <property type="term" value="C:cytoplasm"/>
    <property type="evidence" value="ECO:0007669"/>
    <property type="project" value="UniProtKB-ARBA"/>
</dbReference>
<keyword evidence="11" id="KW-1185">Reference proteome</keyword>
<keyword evidence="3" id="KW-0007">Acetylation</keyword>
<gene>
    <name evidence="10" type="ORF">AAG570_000507</name>
</gene>
<reference evidence="10 11" key="1">
    <citation type="submission" date="2024-07" db="EMBL/GenBank/DDBJ databases">
        <title>Chromosome-level genome assembly of the water stick insect Ranatra chinensis (Heteroptera: Nepidae).</title>
        <authorList>
            <person name="Liu X."/>
        </authorList>
    </citation>
    <scope>NUCLEOTIDE SEQUENCE [LARGE SCALE GENOMIC DNA]</scope>
    <source>
        <strain evidence="10">Cailab_2021Rc</strain>
        <tissue evidence="10">Muscle</tissue>
    </source>
</reference>
<proteinExistence type="inferred from homology"/>